<dbReference type="GO" id="GO:0003677">
    <property type="term" value="F:DNA binding"/>
    <property type="evidence" value="ECO:0007669"/>
    <property type="project" value="UniProtKB-UniRule"/>
</dbReference>
<evidence type="ECO:0000256" key="6">
    <source>
        <dbReference type="ARBA" id="ARBA00048552"/>
    </source>
</evidence>
<reference evidence="8" key="1">
    <citation type="journal article" date="2017" name="Mitochondrial DNA Part B Resour">
        <title>Characterization of the complete plastid genome of Porphyridium purpureum strain CCMP1328.</title>
        <authorList>
            <person name="Bi G."/>
        </authorList>
    </citation>
    <scope>NUCLEOTIDE SEQUENCE</scope>
</reference>
<name>A0A343KNT5_PORPP</name>
<protein>
    <recommendedName>
        <fullName evidence="7">DNA-directed RNA polymerase subunit omega</fullName>
        <shortName evidence="7">RNAP omega subunit</shortName>
        <ecNumber evidence="7">2.7.7.6</ecNumber>
    </recommendedName>
    <alternativeName>
        <fullName evidence="7">RNA polymerase omega subunit</fullName>
    </alternativeName>
    <alternativeName>
        <fullName evidence="7">Transcriptase subunit omega</fullName>
    </alternativeName>
</protein>
<comment type="catalytic activity">
    <reaction evidence="6 7">
        <text>RNA(n) + a ribonucleoside 5'-triphosphate = RNA(n+1) + diphosphate</text>
        <dbReference type="Rhea" id="RHEA:21248"/>
        <dbReference type="Rhea" id="RHEA-COMP:14527"/>
        <dbReference type="Rhea" id="RHEA-COMP:17342"/>
        <dbReference type="ChEBI" id="CHEBI:33019"/>
        <dbReference type="ChEBI" id="CHEBI:61557"/>
        <dbReference type="ChEBI" id="CHEBI:140395"/>
        <dbReference type="EC" id="2.7.7.6"/>
    </reaction>
</comment>
<sequence>MINYSNHVLYKTEELLAISPNRYRITVQVAQRAKRRKYEDVEMLIEILFASTIINSEDFKIKPVIRAILEMVDEINQPGIITD</sequence>
<dbReference type="SUPFAM" id="SSF63562">
    <property type="entry name" value="RPB6/omega subunit-like"/>
    <property type="match status" value="1"/>
</dbReference>
<dbReference type="AlphaFoldDB" id="A0A343KNT5"/>
<accession>A0A343KNT5</accession>
<proteinExistence type="inferred from homology"/>
<dbReference type="GO" id="GO:0003899">
    <property type="term" value="F:DNA-directed RNA polymerase activity"/>
    <property type="evidence" value="ECO:0007669"/>
    <property type="project" value="UniProtKB-UniRule"/>
</dbReference>
<gene>
    <name evidence="7 8" type="primary">rpoZ</name>
</gene>
<dbReference type="HAMAP" id="MF_00366">
    <property type="entry name" value="RNApol_bact_RpoZ"/>
    <property type="match status" value="1"/>
</dbReference>
<evidence type="ECO:0000256" key="7">
    <source>
        <dbReference type="HAMAP-Rule" id="MF_00366"/>
    </source>
</evidence>
<comment type="function">
    <text evidence="7">Promotes RNA polymerase assembly. Latches the N- and C-terminal regions of the beta' subunit thereby facilitating its interaction with the beta and alpha subunits.</text>
</comment>
<dbReference type="InterPro" id="IPR036161">
    <property type="entry name" value="RPB6/omega-like_sf"/>
</dbReference>
<dbReference type="GO" id="GO:0006351">
    <property type="term" value="P:DNA-templated transcription"/>
    <property type="evidence" value="ECO:0007669"/>
    <property type="project" value="UniProtKB-UniRule"/>
</dbReference>
<evidence type="ECO:0000256" key="4">
    <source>
        <dbReference type="ARBA" id="ARBA00022695"/>
    </source>
</evidence>
<dbReference type="EMBL" id="MF401423">
    <property type="protein sequence ID" value="ATJ02833.1"/>
    <property type="molecule type" value="Genomic_DNA"/>
</dbReference>
<evidence type="ECO:0000256" key="3">
    <source>
        <dbReference type="ARBA" id="ARBA00022679"/>
    </source>
</evidence>
<keyword evidence="8" id="KW-0934">Plastid</keyword>
<evidence type="ECO:0000256" key="1">
    <source>
        <dbReference type="ARBA" id="ARBA00006711"/>
    </source>
</evidence>
<keyword evidence="3 7" id="KW-0808">Transferase</keyword>
<evidence type="ECO:0000313" key="8">
    <source>
        <dbReference type="EMBL" id="ATJ02833.1"/>
    </source>
</evidence>
<comment type="subunit">
    <text evidence="7">The RNAP catalytic core consists of 2 alpha, 1 beta, 1 beta' and 1 omega subunit. When a sigma factor is associated with the core the holoenzyme is formed, which can initiate transcription.</text>
</comment>
<geneLocation type="plastid" evidence="8"/>
<dbReference type="GO" id="GO:0000428">
    <property type="term" value="C:DNA-directed RNA polymerase complex"/>
    <property type="evidence" value="ECO:0007669"/>
    <property type="project" value="UniProtKB-KW"/>
</dbReference>
<evidence type="ECO:0000256" key="5">
    <source>
        <dbReference type="ARBA" id="ARBA00023163"/>
    </source>
</evidence>
<comment type="similarity">
    <text evidence="1 7">Belongs to the RNA polymerase subunit omega family.</text>
</comment>
<keyword evidence="2 7" id="KW-0240">DNA-directed RNA polymerase</keyword>
<keyword evidence="5 7" id="KW-0804">Transcription</keyword>
<dbReference type="InterPro" id="IPR006110">
    <property type="entry name" value="Pol_omega/Rpo6/RPB6"/>
</dbReference>
<dbReference type="Pfam" id="PF01192">
    <property type="entry name" value="RNA_pol_Rpb6"/>
    <property type="match status" value="1"/>
</dbReference>
<dbReference type="InterPro" id="IPR003716">
    <property type="entry name" value="DNA-dir_RNA_pol_omega"/>
</dbReference>
<evidence type="ECO:0000256" key="2">
    <source>
        <dbReference type="ARBA" id="ARBA00022478"/>
    </source>
</evidence>
<dbReference type="EC" id="2.7.7.6" evidence="7"/>
<organism evidence="8">
    <name type="scientific">Porphyridium purpureum</name>
    <name type="common">Red alga</name>
    <name type="synonym">Porphyridium cruentum</name>
    <dbReference type="NCBI Taxonomy" id="35688"/>
    <lineage>
        <taxon>Eukaryota</taxon>
        <taxon>Rhodophyta</taxon>
        <taxon>Bangiophyceae</taxon>
        <taxon>Porphyridiales</taxon>
        <taxon>Porphyridiaceae</taxon>
        <taxon>Porphyridium</taxon>
    </lineage>
</organism>
<keyword evidence="4 7" id="KW-0548">Nucleotidyltransferase</keyword>